<accession>A0ABN6R1G6</accession>
<gene>
    <name evidence="1" type="ORF">HEK616_57400</name>
</gene>
<evidence type="ECO:0000313" key="2">
    <source>
        <dbReference type="Proteomes" id="UP001059597"/>
    </source>
</evidence>
<protein>
    <submittedName>
        <fullName evidence="1">Uncharacterized protein</fullName>
    </submittedName>
</protein>
<name>A0ABN6R1G6_STRNI</name>
<keyword evidence="2" id="KW-1185">Reference proteome</keyword>
<dbReference type="Proteomes" id="UP001059597">
    <property type="component" value="Chromosome"/>
</dbReference>
<proteinExistence type="predicted"/>
<dbReference type="EMBL" id="AP026073">
    <property type="protein sequence ID" value="BDM72253.1"/>
    <property type="molecule type" value="Genomic_DNA"/>
</dbReference>
<organism evidence="1 2">
    <name type="scientific">Streptomyces nigrescens</name>
    <dbReference type="NCBI Taxonomy" id="1920"/>
    <lineage>
        <taxon>Bacteria</taxon>
        <taxon>Bacillati</taxon>
        <taxon>Actinomycetota</taxon>
        <taxon>Actinomycetes</taxon>
        <taxon>Kitasatosporales</taxon>
        <taxon>Streptomycetaceae</taxon>
        <taxon>Streptomyces</taxon>
    </lineage>
</organism>
<reference evidence="1" key="1">
    <citation type="submission" date="2022-06" db="EMBL/GenBank/DDBJ databases">
        <title>Complete genome sequence of Streptomyces nigrescens HEK616.</title>
        <authorList>
            <person name="Asamizu S."/>
            <person name="Onaka H."/>
        </authorList>
    </citation>
    <scope>NUCLEOTIDE SEQUENCE</scope>
    <source>
        <strain evidence="1">HEK616</strain>
    </source>
</reference>
<evidence type="ECO:0000313" key="1">
    <source>
        <dbReference type="EMBL" id="BDM72253.1"/>
    </source>
</evidence>
<sequence>MTLILPFVEGDGHPRARPHGAAGAARTLHSACSEVTYAIAPRSRRSWRGSMPSTGVFGRPLQRDELGLLLFGLFVREEFTNCHWVRSRNNPGSPWENPEDSVILPLGVGGGGGGECGVGVGGPG</sequence>